<sequence length="97" mass="11209">MSYRGVRSRNESCLIAVCRFIVVALVELNQLSKESHSSVEHFGVYIKTRKQDRGVGRIRFDEIHSEGHPERRQCRPPPEELRLGLLAVLLVRRSRAI</sequence>
<organism evidence="1 2">
    <name type="scientific">Araneus ventricosus</name>
    <name type="common">Orbweaver spider</name>
    <name type="synonym">Epeira ventricosa</name>
    <dbReference type="NCBI Taxonomy" id="182803"/>
    <lineage>
        <taxon>Eukaryota</taxon>
        <taxon>Metazoa</taxon>
        <taxon>Ecdysozoa</taxon>
        <taxon>Arthropoda</taxon>
        <taxon>Chelicerata</taxon>
        <taxon>Arachnida</taxon>
        <taxon>Araneae</taxon>
        <taxon>Araneomorphae</taxon>
        <taxon>Entelegynae</taxon>
        <taxon>Araneoidea</taxon>
        <taxon>Araneidae</taxon>
        <taxon>Araneus</taxon>
    </lineage>
</organism>
<keyword evidence="2" id="KW-1185">Reference proteome</keyword>
<dbReference type="AlphaFoldDB" id="A0A4Y2DWW7"/>
<gene>
    <name evidence="1" type="ORF">AVEN_261686_1</name>
</gene>
<proteinExistence type="predicted"/>
<evidence type="ECO:0000313" key="1">
    <source>
        <dbReference type="EMBL" id="GBM20559.1"/>
    </source>
</evidence>
<dbReference type="Proteomes" id="UP000499080">
    <property type="component" value="Unassembled WGS sequence"/>
</dbReference>
<dbReference type="EMBL" id="BGPR01000444">
    <property type="protein sequence ID" value="GBM20559.1"/>
    <property type="molecule type" value="Genomic_DNA"/>
</dbReference>
<protein>
    <submittedName>
        <fullName evidence="1">Uncharacterized protein</fullName>
    </submittedName>
</protein>
<name>A0A4Y2DWW7_ARAVE</name>
<comment type="caution">
    <text evidence="1">The sequence shown here is derived from an EMBL/GenBank/DDBJ whole genome shotgun (WGS) entry which is preliminary data.</text>
</comment>
<evidence type="ECO:0000313" key="2">
    <source>
        <dbReference type="Proteomes" id="UP000499080"/>
    </source>
</evidence>
<reference evidence="1 2" key="1">
    <citation type="journal article" date="2019" name="Sci. Rep.">
        <title>Orb-weaving spider Araneus ventricosus genome elucidates the spidroin gene catalogue.</title>
        <authorList>
            <person name="Kono N."/>
            <person name="Nakamura H."/>
            <person name="Ohtoshi R."/>
            <person name="Moran D.A.P."/>
            <person name="Shinohara A."/>
            <person name="Yoshida Y."/>
            <person name="Fujiwara M."/>
            <person name="Mori M."/>
            <person name="Tomita M."/>
            <person name="Arakawa K."/>
        </authorList>
    </citation>
    <scope>NUCLEOTIDE SEQUENCE [LARGE SCALE GENOMIC DNA]</scope>
</reference>
<accession>A0A4Y2DWW7</accession>